<comment type="similarity">
    <text evidence="2">Belongs to the autoinducer-2 exporter (AI-2E) (TC 2.A.86) family.</text>
</comment>
<evidence type="ECO:0008006" key="9">
    <source>
        <dbReference type="Google" id="ProtNLM"/>
    </source>
</evidence>
<evidence type="ECO:0000256" key="1">
    <source>
        <dbReference type="ARBA" id="ARBA00004141"/>
    </source>
</evidence>
<evidence type="ECO:0000256" key="2">
    <source>
        <dbReference type="ARBA" id="ARBA00009773"/>
    </source>
</evidence>
<evidence type="ECO:0000256" key="6">
    <source>
        <dbReference type="SAM" id="Phobius"/>
    </source>
</evidence>
<feature type="transmembrane region" description="Helical" evidence="6">
    <location>
        <begin position="135"/>
        <end position="159"/>
    </location>
</feature>
<comment type="subcellular location">
    <subcellularLocation>
        <location evidence="1">Membrane</location>
        <topology evidence="1">Multi-pass membrane protein</topology>
    </subcellularLocation>
</comment>
<name>A0A2H0BHS1_UNCKA</name>
<dbReference type="Proteomes" id="UP000228495">
    <property type="component" value="Unassembled WGS sequence"/>
</dbReference>
<proteinExistence type="inferred from homology"/>
<feature type="transmembrane region" description="Helical" evidence="6">
    <location>
        <begin position="249"/>
        <end position="270"/>
    </location>
</feature>
<keyword evidence="3 6" id="KW-0812">Transmembrane</keyword>
<feature type="transmembrane region" description="Helical" evidence="6">
    <location>
        <begin position="20"/>
        <end position="45"/>
    </location>
</feature>
<protein>
    <recommendedName>
        <fullName evidence="9">AI-2E family transporter</fullName>
    </recommendedName>
</protein>
<gene>
    <name evidence="7" type="ORF">COX05_02500</name>
</gene>
<comment type="caution">
    <text evidence="7">The sequence shown here is derived from an EMBL/GenBank/DDBJ whole genome shotgun (WGS) entry which is preliminary data.</text>
</comment>
<dbReference type="GO" id="GO:0055085">
    <property type="term" value="P:transmembrane transport"/>
    <property type="evidence" value="ECO:0007669"/>
    <property type="project" value="TreeGrafter"/>
</dbReference>
<accession>A0A2H0BHS1</accession>
<organism evidence="7 8">
    <name type="scientific">candidate division WWE3 bacterium CG22_combo_CG10-13_8_21_14_all_39_12</name>
    <dbReference type="NCBI Taxonomy" id="1975094"/>
    <lineage>
        <taxon>Bacteria</taxon>
        <taxon>Katanobacteria</taxon>
    </lineage>
</organism>
<dbReference type="Pfam" id="PF01594">
    <property type="entry name" value="AI-2E_transport"/>
    <property type="match status" value="1"/>
</dbReference>
<evidence type="ECO:0000313" key="8">
    <source>
        <dbReference type="Proteomes" id="UP000228495"/>
    </source>
</evidence>
<dbReference type="PANTHER" id="PTHR21716:SF62">
    <property type="entry name" value="TRANSPORT PROTEIN YDBI-RELATED"/>
    <property type="match status" value="1"/>
</dbReference>
<dbReference type="GO" id="GO:0016020">
    <property type="term" value="C:membrane"/>
    <property type="evidence" value="ECO:0007669"/>
    <property type="project" value="UniProtKB-SubCell"/>
</dbReference>
<dbReference type="PANTHER" id="PTHR21716">
    <property type="entry name" value="TRANSMEMBRANE PROTEIN"/>
    <property type="match status" value="1"/>
</dbReference>
<reference evidence="7 8" key="1">
    <citation type="submission" date="2017-09" db="EMBL/GenBank/DDBJ databases">
        <title>Depth-based differentiation of microbial function through sediment-hosted aquifers and enrichment of novel symbionts in the deep terrestrial subsurface.</title>
        <authorList>
            <person name="Probst A.J."/>
            <person name="Ladd B."/>
            <person name="Jarett J.K."/>
            <person name="Geller-Mcgrath D.E."/>
            <person name="Sieber C.M."/>
            <person name="Emerson J.B."/>
            <person name="Anantharaman K."/>
            <person name="Thomas B.C."/>
            <person name="Malmstrom R."/>
            <person name="Stieglmeier M."/>
            <person name="Klingl A."/>
            <person name="Woyke T."/>
            <person name="Ryan C.M."/>
            <person name="Banfield J.F."/>
        </authorList>
    </citation>
    <scope>NUCLEOTIDE SEQUENCE [LARGE SCALE GENOMIC DNA]</scope>
    <source>
        <strain evidence="7">CG22_combo_CG10-13_8_21_14_all_39_12</strain>
    </source>
</reference>
<feature type="transmembrane region" description="Helical" evidence="6">
    <location>
        <begin position="282"/>
        <end position="302"/>
    </location>
</feature>
<evidence type="ECO:0000313" key="7">
    <source>
        <dbReference type="EMBL" id="PIP56560.1"/>
    </source>
</evidence>
<feature type="transmembrane region" description="Helical" evidence="6">
    <location>
        <begin position="222"/>
        <end position="243"/>
    </location>
</feature>
<feature type="transmembrane region" description="Helical" evidence="6">
    <location>
        <begin position="308"/>
        <end position="329"/>
    </location>
</feature>
<dbReference type="InterPro" id="IPR002549">
    <property type="entry name" value="AI-2E-like"/>
</dbReference>
<dbReference type="EMBL" id="PCSU01000039">
    <property type="protein sequence ID" value="PIP56560.1"/>
    <property type="molecule type" value="Genomic_DNA"/>
</dbReference>
<evidence type="ECO:0000256" key="5">
    <source>
        <dbReference type="ARBA" id="ARBA00023136"/>
    </source>
</evidence>
<dbReference type="AlphaFoldDB" id="A0A2H0BHS1"/>
<feature type="transmembrane region" description="Helical" evidence="6">
    <location>
        <begin position="65"/>
        <end position="85"/>
    </location>
</feature>
<sequence>MATLTFDARLLKQIMFWSILGFLLYWLMDIAIMLFIAYIIMAAIMPAVKRFEEYGLPRWASVVSVYLVIILIVGVGMGLTFGPFLGEMQRFFSAVPMFVQESIVRLNIEGTPFQPYILDALSTISKQLATVPLDAVRFGASVFGGVLDVIMMLIFTFYFSLENERIHKFLVAVIPTNDKKNYKNLFTLIDSKLGSWLRGELILMTIIGVVTYLILRVIGLPFALPLAIIAGILEIVPIIGPIISAIPAILVALAVSPVQVVVVVVAFILIQQLEGSIVVPRVMKHAVGLDPLVVLIALLIGGKLGGPMGALLSVPVVAVIFILYNAWVVDQKLK</sequence>
<keyword evidence="5 6" id="KW-0472">Membrane</keyword>
<evidence type="ECO:0000256" key="3">
    <source>
        <dbReference type="ARBA" id="ARBA00022692"/>
    </source>
</evidence>
<keyword evidence="4 6" id="KW-1133">Transmembrane helix</keyword>
<feature type="transmembrane region" description="Helical" evidence="6">
    <location>
        <begin position="196"/>
        <end position="215"/>
    </location>
</feature>
<evidence type="ECO:0000256" key="4">
    <source>
        <dbReference type="ARBA" id="ARBA00022989"/>
    </source>
</evidence>